<dbReference type="AlphaFoldDB" id="A0A7S9KZJ1"/>
<evidence type="ECO:0000259" key="2">
    <source>
        <dbReference type="Pfam" id="PF10988"/>
    </source>
</evidence>
<evidence type="ECO:0000313" key="3">
    <source>
        <dbReference type="EMBL" id="QPH39729.1"/>
    </source>
</evidence>
<name>A0A7S9KZJ1_9SPHI</name>
<sequence>MKTSIKTLIAISLTAMVMSTSVATASVSTSGVASVNSPKTNNFRRITVKGNVELTIIQGSTTSIAYADDNYGSAKVMQEGDNLKISSSGKDVTKMIVYVKELYRIQASENATVKTEGKLDTQFLQVFLKGSAKADINSNTEGLYTVIEDNAYLTLSGSTDDHTLVMGKTQKLTIDKFAALKTTISSIETAAIETKMAANK</sequence>
<protein>
    <submittedName>
        <fullName evidence="3">DUF2807 domain-containing protein</fullName>
    </submittedName>
</protein>
<evidence type="ECO:0000313" key="4">
    <source>
        <dbReference type="Proteomes" id="UP000594759"/>
    </source>
</evidence>
<organism evidence="3 4">
    <name type="scientific">Pedobacter endophyticus</name>
    <dbReference type="NCBI Taxonomy" id="2789740"/>
    <lineage>
        <taxon>Bacteria</taxon>
        <taxon>Pseudomonadati</taxon>
        <taxon>Bacteroidota</taxon>
        <taxon>Sphingobacteriia</taxon>
        <taxon>Sphingobacteriales</taxon>
        <taxon>Sphingobacteriaceae</taxon>
        <taxon>Pedobacter</taxon>
    </lineage>
</organism>
<dbReference type="KEGG" id="pex:IZT61_00140"/>
<feature type="signal peptide" evidence="1">
    <location>
        <begin position="1"/>
        <end position="25"/>
    </location>
</feature>
<evidence type="ECO:0000256" key="1">
    <source>
        <dbReference type="SAM" id="SignalP"/>
    </source>
</evidence>
<keyword evidence="4" id="KW-1185">Reference proteome</keyword>
<dbReference type="Proteomes" id="UP000594759">
    <property type="component" value="Chromosome"/>
</dbReference>
<dbReference type="InterPro" id="IPR021255">
    <property type="entry name" value="DUF2807"/>
</dbReference>
<gene>
    <name evidence="3" type="ORF">IZT61_00140</name>
</gene>
<dbReference type="Gene3D" id="2.160.20.120">
    <property type="match status" value="1"/>
</dbReference>
<feature type="chain" id="PRO_5032557999" evidence="1">
    <location>
        <begin position="26"/>
        <end position="200"/>
    </location>
</feature>
<dbReference type="EMBL" id="CP064939">
    <property type="protein sequence ID" value="QPH39729.1"/>
    <property type="molecule type" value="Genomic_DNA"/>
</dbReference>
<keyword evidence="1" id="KW-0732">Signal</keyword>
<dbReference type="RefSeq" id="WP_196099195.1">
    <property type="nucleotide sequence ID" value="NZ_CP064939.1"/>
</dbReference>
<feature type="domain" description="Putative auto-transporter adhesin head GIN" evidence="2">
    <location>
        <begin position="42"/>
        <end position="185"/>
    </location>
</feature>
<accession>A0A7S9KZJ1</accession>
<dbReference type="Pfam" id="PF10988">
    <property type="entry name" value="DUF2807"/>
    <property type="match status" value="1"/>
</dbReference>
<proteinExistence type="predicted"/>
<reference evidence="3 4" key="1">
    <citation type="submission" date="2020-11" db="EMBL/GenBank/DDBJ databases">
        <title>Pedobacter endophytica, an endophytic bacteria isolated form Carex pumila.</title>
        <authorList>
            <person name="Peng Y."/>
            <person name="Jiang L."/>
            <person name="Lee J."/>
        </authorList>
    </citation>
    <scope>NUCLEOTIDE SEQUENCE [LARGE SCALE GENOMIC DNA]</scope>
    <source>
        <strain evidence="3 4">JBR3-12</strain>
    </source>
</reference>